<accession>A0ACA9K2N4</accession>
<dbReference type="EMBL" id="CAJVPM010000643">
    <property type="protein sequence ID" value="CAG8448636.1"/>
    <property type="molecule type" value="Genomic_DNA"/>
</dbReference>
<keyword evidence="2" id="KW-1185">Reference proteome</keyword>
<sequence length="359" mass="40088">MKHQRINQDTTPLKKFCKFFKRLYQKKPKPACQAPGCSNLCSKKDIFCSNNCKLSSKPLPNLSNSEIVKNSVNELNNDSQKTSNISTPLITISYSPTDTAQANPQITSSFFTRILERKKSTESEFSGDEDNLSSNGKDKSRKSIFLGPKMAINSQSSISSEVSSDPNDSAYESTSLETESPKISKKKENLKIGKTIIQELKAGDESYEEVKKTFQQGLPANSIIGIFQLQMPTKLVNGHEAYKNKFAKNLKKSKDNVTFKMFHGTKHNCDPQRFIDKRKPKFCRSNCGLCGIAQEGNQSKFSNYSGKMWFAVNSYTSLGYCGNINIKTMFVVDVIAERCNPNGTIIVSNNAHLSIGENR</sequence>
<evidence type="ECO:0000313" key="1">
    <source>
        <dbReference type="EMBL" id="CAG8448636.1"/>
    </source>
</evidence>
<evidence type="ECO:0000313" key="2">
    <source>
        <dbReference type="Proteomes" id="UP000789860"/>
    </source>
</evidence>
<protein>
    <submittedName>
        <fullName evidence="1">3936_t:CDS:1</fullName>
    </submittedName>
</protein>
<organism evidence="1 2">
    <name type="scientific">Scutellospora calospora</name>
    <dbReference type="NCBI Taxonomy" id="85575"/>
    <lineage>
        <taxon>Eukaryota</taxon>
        <taxon>Fungi</taxon>
        <taxon>Fungi incertae sedis</taxon>
        <taxon>Mucoromycota</taxon>
        <taxon>Glomeromycotina</taxon>
        <taxon>Glomeromycetes</taxon>
        <taxon>Diversisporales</taxon>
        <taxon>Gigasporaceae</taxon>
        <taxon>Scutellospora</taxon>
    </lineage>
</organism>
<reference evidence="1" key="1">
    <citation type="submission" date="2021-06" db="EMBL/GenBank/DDBJ databases">
        <authorList>
            <person name="Kallberg Y."/>
            <person name="Tangrot J."/>
            <person name="Rosling A."/>
        </authorList>
    </citation>
    <scope>NUCLEOTIDE SEQUENCE</scope>
    <source>
        <strain evidence="1">AU212A</strain>
    </source>
</reference>
<dbReference type="Proteomes" id="UP000789860">
    <property type="component" value="Unassembled WGS sequence"/>
</dbReference>
<proteinExistence type="predicted"/>
<name>A0ACA9K2N4_9GLOM</name>
<gene>
    <name evidence="1" type="ORF">SCALOS_LOCUS1073</name>
</gene>
<comment type="caution">
    <text evidence="1">The sequence shown here is derived from an EMBL/GenBank/DDBJ whole genome shotgun (WGS) entry which is preliminary data.</text>
</comment>